<name>A0ABS8B8J4_9ACTN</name>
<dbReference type="PIRSF" id="PIRSF000103">
    <property type="entry name" value="HIBADH"/>
    <property type="match status" value="1"/>
</dbReference>
<gene>
    <name evidence="4" type="ORF">LG632_16270</name>
</gene>
<dbReference type="RefSeq" id="WP_226728018.1">
    <property type="nucleotide sequence ID" value="NZ_JAJAUY010000057.1"/>
</dbReference>
<dbReference type="InterPro" id="IPR002204">
    <property type="entry name" value="3-OH-isobutyrate_DH-rel_CS"/>
</dbReference>
<dbReference type="PANTHER" id="PTHR43580">
    <property type="entry name" value="OXIDOREDUCTASE GLYR1-RELATED"/>
    <property type="match status" value="1"/>
</dbReference>
<dbReference type="InterPro" id="IPR051265">
    <property type="entry name" value="HIBADH-related_NP60_sf"/>
</dbReference>
<evidence type="ECO:0000313" key="5">
    <source>
        <dbReference type="Proteomes" id="UP001199054"/>
    </source>
</evidence>
<dbReference type="InterPro" id="IPR013328">
    <property type="entry name" value="6PGD_dom2"/>
</dbReference>
<evidence type="ECO:0000256" key="1">
    <source>
        <dbReference type="ARBA" id="ARBA00009080"/>
    </source>
</evidence>
<evidence type="ECO:0000313" key="4">
    <source>
        <dbReference type="EMBL" id="MCB5180935.1"/>
    </source>
</evidence>
<dbReference type="InterPro" id="IPR008927">
    <property type="entry name" value="6-PGluconate_DH-like_C_sf"/>
</dbReference>
<keyword evidence="2" id="KW-0560">Oxidoreductase</keyword>
<dbReference type="EMBL" id="JAJAUY010000057">
    <property type="protein sequence ID" value="MCB5180935.1"/>
    <property type="molecule type" value="Genomic_DNA"/>
</dbReference>
<evidence type="ECO:0000256" key="2">
    <source>
        <dbReference type="ARBA" id="ARBA00023002"/>
    </source>
</evidence>
<dbReference type="InterPro" id="IPR015815">
    <property type="entry name" value="HIBADH-related"/>
</dbReference>
<dbReference type="PROSITE" id="PS00895">
    <property type="entry name" value="3_HYDROXYISOBUT_DH"/>
    <property type="match status" value="1"/>
</dbReference>
<dbReference type="SUPFAM" id="SSF51735">
    <property type="entry name" value="NAD(P)-binding Rossmann-fold domains"/>
    <property type="match status" value="1"/>
</dbReference>
<feature type="domain" description="6-phosphogluconate dehydrogenase NADP-binding" evidence="3">
    <location>
        <begin position="3"/>
        <end position="136"/>
    </location>
</feature>
<evidence type="ECO:0000259" key="3">
    <source>
        <dbReference type="Pfam" id="PF03446"/>
    </source>
</evidence>
<dbReference type="Gene3D" id="1.10.1040.10">
    <property type="entry name" value="N-(1-d-carboxylethyl)-l-norvaline Dehydrogenase, domain 2"/>
    <property type="match status" value="1"/>
</dbReference>
<accession>A0ABS8B8J4</accession>
<dbReference type="InterPro" id="IPR006115">
    <property type="entry name" value="6PGDH_NADP-bd"/>
</dbReference>
<dbReference type="SUPFAM" id="SSF48179">
    <property type="entry name" value="6-phosphogluconate dehydrogenase C-terminal domain-like"/>
    <property type="match status" value="1"/>
</dbReference>
<reference evidence="4 5" key="1">
    <citation type="submission" date="2021-10" db="EMBL/GenBank/DDBJ databases">
        <title>Streptomyces sp. strain SMC 277, a novel streptomycete isolated from soil.</title>
        <authorList>
            <person name="Chanama M."/>
        </authorList>
    </citation>
    <scope>NUCLEOTIDE SEQUENCE [LARGE SCALE GENOMIC DNA]</scope>
    <source>
        <strain evidence="4 5">SMC 277</strain>
    </source>
</reference>
<dbReference type="Gene3D" id="3.40.50.720">
    <property type="entry name" value="NAD(P)-binding Rossmann-like Domain"/>
    <property type="match status" value="1"/>
</dbReference>
<comment type="similarity">
    <text evidence="1">Belongs to the HIBADH-related family.</text>
</comment>
<dbReference type="InterPro" id="IPR036291">
    <property type="entry name" value="NAD(P)-bd_dom_sf"/>
</dbReference>
<sequence length="263" mass="26452">MEKIAFLGLGAMGLPMARHLLASGRSLTVWNRTAAKAAPLAGEGATVAASPAEAVRDADVVVTMLADAPAALAVADEIVPALRPGTHWIDTSTIGPDAVRELAGRLPAGVTLTDAPVMGSVDRAANGGLWVLAGGPLPGPVAEVLDLLGEVTRCGPAGSGAALKLVLINAAIGGVALVAESLELGRTLGLPEELLRAELAKGPLAGAVARAYSDVAHFPVRLAAKDVALATALAPLPVLEAVHDALAGRTDLADRDLSAVRTR</sequence>
<protein>
    <submittedName>
        <fullName evidence="4">NAD(P)-dependent oxidoreductase</fullName>
    </submittedName>
</protein>
<proteinExistence type="inferred from homology"/>
<dbReference type="Pfam" id="PF03446">
    <property type="entry name" value="NAD_binding_2"/>
    <property type="match status" value="1"/>
</dbReference>
<comment type="caution">
    <text evidence="4">The sequence shown here is derived from an EMBL/GenBank/DDBJ whole genome shotgun (WGS) entry which is preliminary data.</text>
</comment>
<organism evidence="4 5">
    <name type="scientific">Streptomyces antimicrobicus</name>
    <dbReference type="NCBI Taxonomy" id="2883108"/>
    <lineage>
        <taxon>Bacteria</taxon>
        <taxon>Bacillati</taxon>
        <taxon>Actinomycetota</taxon>
        <taxon>Actinomycetes</taxon>
        <taxon>Kitasatosporales</taxon>
        <taxon>Streptomycetaceae</taxon>
        <taxon>Streptomyces</taxon>
    </lineage>
</organism>
<dbReference type="PANTHER" id="PTHR43580:SF2">
    <property type="entry name" value="CYTOKINE-LIKE NUCLEAR FACTOR N-PAC"/>
    <property type="match status" value="1"/>
</dbReference>
<keyword evidence="5" id="KW-1185">Reference proteome</keyword>
<dbReference type="Proteomes" id="UP001199054">
    <property type="component" value="Unassembled WGS sequence"/>
</dbReference>